<dbReference type="GO" id="GO:0008320">
    <property type="term" value="F:protein transmembrane transporter activity"/>
    <property type="evidence" value="ECO:0007669"/>
    <property type="project" value="TreeGrafter"/>
</dbReference>
<sequence length="557" mass="62358">MPCLFGRRCLLASAILVALLPSPATAQVNPGLPLLREQERETRELKREQQLRRLNSPAISTQDETNPTISGNAHCWPIRTVNLVGSTLLSSRTLRARLDTLLHRCMTEAQINELLKGITLLYLEQGYLASRPYLASPLQDGRLEILVAEGFVESVELDDPDLPLSLSRAFPDLLGKPLKLGDLEQGLWQMNRLQSVDLQADLEPGTMPGGTRVVIRSQRPRTSRLRLLGSLDNNGNALVGRGQHGLQLGIDSPLEQNDFFALYSTSSLPGSPGNSHRLGLSYSIPQGPWTFSLNAARLHYRAPLPASHRVTEGRIDLYSVKLENTFRYLNALQFDYSLQLGQKRSDTRLSHSRIKFQSPTVTTLDADINLSWRDDAVWSIGLGYSQGLTWFGADTHRFNPRAPEPQFRKYRASLWQRRESTNPRLRWRWDSELALQFSPDPLTALEHIAIGDASAVRGFRDSGVSDSSGAVWRNTFSLPLNTSLPLEIRPSLGLDAGWSRFDHGAPSQRLLGLSAGLEFSRPDARLKLDYQRPLHNDSTPRHALEPGHWRAQLTLVF</sequence>
<gene>
    <name evidence="8" type="primary">shlB_2</name>
    <name evidence="8" type="ORF">PSEMO_61460</name>
</gene>
<dbReference type="Gene3D" id="2.40.160.50">
    <property type="entry name" value="membrane protein fhac: a member of the omp85/tpsb transporter family"/>
    <property type="match status" value="1"/>
</dbReference>
<keyword evidence="2" id="KW-0812">Transmembrane</keyword>
<dbReference type="Gene3D" id="3.10.20.310">
    <property type="entry name" value="membrane protein fhac"/>
    <property type="match status" value="1"/>
</dbReference>
<feature type="domain" description="ShlB POTRA" evidence="7">
    <location>
        <begin position="152"/>
        <end position="204"/>
    </location>
</feature>
<dbReference type="InterPro" id="IPR027282">
    <property type="entry name" value="TPS"/>
</dbReference>
<comment type="caution">
    <text evidence="8">The sequence shown here is derived from an EMBL/GenBank/DDBJ whole genome shotgun (WGS) entry which is preliminary data.</text>
</comment>
<feature type="signal peptide" evidence="4">
    <location>
        <begin position="1"/>
        <end position="26"/>
    </location>
</feature>
<keyword evidence="3" id="KW-0998">Cell outer membrane</keyword>
<dbReference type="OrthoDB" id="290122at2"/>
<evidence type="ECO:0000256" key="3">
    <source>
        <dbReference type="ARBA" id="ARBA00023237"/>
    </source>
</evidence>
<dbReference type="Pfam" id="PF17287">
    <property type="entry name" value="POTRA_3"/>
    <property type="match status" value="1"/>
</dbReference>
<evidence type="ECO:0000259" key="7">
    <source>
        <dbReference type="Pfam" id="PF17287"/>
    </source>
</evidence>
<dbReference type="Pfam" id="PF03865">
    <property type="entry name" value="ShlB"/>
    <property type="match status" value="1"/>
</dbReference>
<feature type="domain" description="Polypeptide-transport-associated ShlB-type" evidence="6">
    <location>
        <begin position="76"/>
        <end position="150"/>
    </location>
</feature>
<evidence type="ECO:0000313" key="8">
    <source>
        <dbReference type="EMBL" id="OLS59185.1"/>
    </source>
</evidence>
<dbReference type="InterPro" id="IPR051544">
    <property type="entry name" value="TPS_OM_transporter"/>
</dbReference>
<feature type="domain" description="Haemolysin activator HlyB C-terminal" evidence="5">
    <location>
        <begin position="209"/>
        <end position="518"/>
    </location>
</feature>
<accession>A0A1Q9QVM1</accession>
<evidence type="ECO:0000256" key="4">
    <source>
        <dbReference type="SAM" id="SignalP"/>
    </source>
</evidence>
<dbReference type="Proteomes" id="UP000186736">
    <property type="component" value="Unassembled WGS sequence"/>
</dbReference>
<feature type="chain" id="PRO_5010239832" evidence="4">
    <location>
        <begin position="27"/>
        <end position="557"/>
    </location>
</feature>
<dbReference type="EMBL" id="MKZO01000075">
    <property type="protein sequence ID" value="OLS59185.1"/>
    <property type="molecule type" value="Genomic_DNA"/>
</dbReference>
<protein>
    <submittedName>
        <fullName evidence="8">Hemolysin transporter protein ShlB</fullName>
    </submittedName>
</protein>
<dbReference type="GO" id="GO:0046819">
    <property type="term" value="P:protein secretion by the type V secretion system"/>
    <property type="evidence" value="ECO:0007669"/>
    <property type="project" value="TreeGrafter"/>
</dbReference>
<evidence type="ECO:0000313" key="9">
    <source>
        <dbReference type="Proteomes" id="UP000186736"/>
    </source>
</evidence>
<keyword evidence="1" id="KW-1134">Transmembrane beta strand</keyword>
<dbReference type="PANTHER" id="PTHR34597:SF3">
    <property type="entry name" value="OUTER MEMBRANE TRANSPORTER CDIB"/>
    <property type="match status" value="1"/>
</dbReference>
<keyword evidence="1" id="KW-0472">Membrane</keyword>
<dbReference type="PIRSF" id="PIRSF029745">
    <property type="entry name" value="FhaC"/>
    <property type="match status" value="1"/>
</dbReference>
<evidence type="ECO:0000256" key="2">
    <source>
        <dbReference type="ARBA" id="ARBA00022692"/>
    </source>
</evidence>
<proteinExistence type="predicted"/>
<dbReference type="InterPro" id="IPR005565">
    <property type="entry name" value="Hemolysn_activator_HlyB_C"/>
</dbReference>
<dbReference type="Pfam" id="PF08479">
    <property type="entry name" value="POTRA_2"/>
    <property type="match status" value="1"/>
</dbReference>
<evidence type="ECO:0000256" key="1">
    <source>
        <dbReference type="ARBA" id="ARBA00022452"/>
    </source>
</evidence>
<reference evidence="8 9" key="1">
    <citation type="submission" date="2016-10" db="EMBL/GenBank/DDBJ databases">
        <title>Genome Sequence of Pseudomonas putida GM4FR.</title>
        <authorList>
            <person name="Poehlein A."/>
            <person name="Wemheuer F."/>
            <person name="Hollensteiner J."/>
            <person name="Wemheuer B."/>
        </authorList>
    </citation>
    <scope>NUCLEOTIDE SEQUENCE [LARGE SCALE GENOMIC DNA]</scope>
    <source>
        <strain evidence="8 9">GM4FR</strain>
    </source>
</reference>
<evidence type="ECO:0000259" key="6">
    <source>
        <dbReference type="Pfam" id="PF08479"/>
    </source>
</evidence>
<name>A0A1Q9QVM1_PSEPU</name>
<dbReference type="GO" id="GO:0098046">
    <property type="term" value="C:type V protein secretion system complex"/>
    <property type="evidence" value="ECO:0007669"/>
    <property type="project" value="TreeGrafter"/>
</dbReference>
<dbReference type="InterPro" id="IPR035251">
    <property type="entry name" value="ShlB_POTRA"/>
</dbReference>
<dbReference type="PANTHER" id="PTHR34597">
    <property type="entry name" value="SLR1661 PROTEIN"/>
    <property type="match status" value="1"/>
</dbReference>
<keyword evidence="4" id="KW-0732">Signal</keyword>
<dbReference type="InterPro" id="IPR013686">
    <property type="entry name" value="Polypept-transport_assoc_ShlB"/>
</dbReference>
<organism evidence="8 9">
    <name type="scientific">Pseudomonas putida</name>
    <name type="common">Arthrobacter siderocapsulatus</name>
    <dbReference type="NCBI Taxonomy" id="303"/>
    <lineage>
        <taxon>Bacteria</taxon>
        <taxon>Pseudomonadati</taxon>
        <taxon>Pseudomonadota</taxon>
        <taxon>Gammaproteobacteria</taxon>
        <taxon>Pseudomonadales</taxon>
        <taxon>Pseudomonadaceae</taxon>
        <taxon>Pseudomonas</taxon>
    </lineage>
</organism>
<dbReference type="AlphaFoldDB" id="A0A1Q9QVM1"/>
<evidence type="ECO:0000259" key="5">
    <source>
        <dbReference type="Pfam" id="PF03865"/>
    </source>
</evidence>